<dbReference type="GO" id="GO:0009141">
    <property type="term" value="P:nucleoside triphosphate metabolic process"/>
    <property type="evidence" value="ECO:0007669"/>
    <property type="project" value="TreeGrafter"/>
</dbReference>
<dbReference type="Gene3D" id="3.40.720.10">
    <property type="entry name" value="Alkaline Phosphatase, subunit A"/>
    <property type="match status" value="1"/>
</dbReference>
<accession>A0A2T0FDW6</accession>
<evidence type="ECO:0000313" key="3">
    <source>
        <dbReference type="Proteomes" id="UP000238350"/>
    </source>
</evidence>
<keyword evidence="3" id="KW-1185">Reference proteome</keyword>
<evidence type="ECO:0000256" key="1">
    <source>
        <dbReference type="SAM" id="Phobius"/>
    </source>
</evidence>
<keyword evidence="1" id="KW-0812">Transmembrane</keyword>
<sequence>MPDGPRRKDRWLGVAEEESLQLMMGQDADGNPVDYVQMEDLHSDGKPKSAAIRRLEERPFSNRKHTGLYYIFGAAILVVLSIVGLSTLSGDSAKQGIGQLSNGTHLYNPTTVYISLDGFHPQYVSEKRSPHLARLVNFGFSTPYIVPSFPSQTFPNHWTLATGLYPVNHGIVGNSFFDPMLNRNFKHVSPTSLDRVFWGGEPLWATAKKHKRKSAVHMWPGSEVDFEHFNPDFVDKFNKTEVLSAKRDRILDWLDLPIKERPELIMAYVPTVDTIGHKFGISGDEVIDSITQVDTLIGEIVAGLEDRNLTEVVNLVVVSDHGMAPTSDDRLVFLDDLIDTSVVQKRTGWPLSGLWLDINDVEPTVERIRDKLGEGAHVYKSSEMPQDWHFDNQGKYGYRMPPVYIVPNVGWSILTHAEYADQGNKYKPHGVHGYDSQEVLMRGFFAASGPGFKPGHYEPFENVNVYSLVCRSMQMRPAVNDGEADLKPLQGHFINRYPDVEFAIDYITDSLFDNWPLPK</sequence>
<dbReference type="PANTHER" id="PTHR10151:SF120">
    <property type="entry name" value="BIS(5'-ADENOSYL)-TRIPHOSPHATASE"/>
    <property type="match status" value="1"/>
</dbReference>
<dbReference type="SUPFAM" id="SSF53649">
    <property type="entry name" value="Alkaline phosphatase-like"/>
    <property type="match status" value="1"/>
</dbReference>
<reference evidence="2 3" key="1">
    <citation type="submission" date="2017-04" db="EMBL/GenBank/DDBJ databases">
        <title>Genome sequencing of [Candida] sorbophila.</title>
        <authorList>
            <person name="Ahn J.O."/>
        </authorList>
    </citation>
    <scope>NUCLEOTIDE SEQUENCE [LARGE SCALE GENOMIC DNA]</scope>
    <source>
        <strain evidence="2 3">DS02</strain>
    </source>
</reference>
<name>A0A2T0FDW6_9ASCO</name>
<dbReference type="GO" id="GO:0047429">
    <property type="term" value="F:nucleoside triphosphate diphosphatase activity"/>
    <property type="evidence" value="ECO:0007669"/>
    <property type="project" value="TreeGrafter"/>
</dbReference>
<evidence type="ECO:0008006" key="4">
    <source>
        <dbReference type="Google" id="ProtNLM"/>
    </source>
</evidence>
<dbReference type="Gene3D" id="3.30.1360.180">
    <property type="match status" value="1"/>
</dbReference>
<dbReference type="OrthoDB" id="415411at2759"/>
<dbReference type="InterPro" id="IPR017850">
    <property type="entry name" value="Alkaline_phosphatase_core_sf"/>
</dbReference>
<dbReference type="EMBL" id="NDIQ01000001">
    <property type="protein sequence ID" value="PRT53192.1"/>
    <property type="molecule type" value="Genomic_DNA"/>
</dbReference>
<dbReference type="PANTHER" id="PTHR10151">
    <property type="entry name" value="ECTONUCLEOTIDE PYROPHOSPHATASE/PHOSPHODIESTERASE"/>
    <property type="match status" value="1"/>
</dbReference>
<dbReference type="CDD" id="cd16018">
    <property type="entry name" value="Enpp"/>
    <property type="match status" value="1"/>
</dbReference>
<protein>
    <recommendedName>
        <fullName evidence="4">Pyrophosphatase/phosphodiesterase</fullName>
    </recommendedName>
</protein>
<evidence type="ECO:0000313" key="2">
    <source>
        <dbReference type="EMBL" id="PRT53192.1"/>
    </source>
</evidence>
<gene>
    <name evidence="2" type="ORF">B9G98_00812</name>
</gene>
<dbReference type="InterPro" id="IPR002591">
    <property type="entry name" value="Phosphodiest/P_Trfase"/>
</dbReference>
<comment type="caution">
    <text evidence="2">The sequence shown here is derived from an EMBL/GenBank/DDBJ whole genome shotgun (WGS) entry which is preliminary data.</text>
</comment>
<dbReference type="GeneID" id="36514561"/>
<keyword evidence="1" id="KW-1133">Transmembrane helix</keyword>
<dbReference type="Proteomes" id="UP000238350">
    <property type="component" value="Unassembled WGS sequence"/>
</dbReference>
<dbReference type="RefSeq" id="XP_024663138.1">
    <property type="nucleotide sequence ID" value="XM_024807370.1"/>
</dbReference>
<dbReference type="AlphaFoldDB" id="A0A2T0FDW6"/>
<proteinExistence type="predicted"/>
<dbReference type="STRING" id="45607.A0A2T0FDW6"/>
<feature type="transmembrane region" description="Helical" evidence="1">
    <location>
        <begin position="68"/>
        <end position="88"/>
    </location>
</feature>
<keyword evidence="1" id="KW-0472">Membrane</keyword>
<dbReference type="GO" id="GO:0017111">
    <property type="term" value="F:ribonucleoside triphosphate phosphatase activity"/>
    <property type="evidence" value="ECO:0007669"/>
    <property type="project" value="TreeGrafter"/>
</dbReference>
<organism evidence="2 3">
    <name type="scientific">Wickerhamiella sorbophila</name>
    <dbReference type="NCBI Taxonomy" id="45607"/>
    <lineage>
        <taxon>Eukaryota</taxon>
        <taxon>Fungi</taxon>
        <taxon>Dikarya</taxon>
        <taxon>Ascomycota</taxon>
        <taxon>Saccharomycotina</taxon>
        <taxon>Dipodascomycetes</taxon>
        <taxon>Dipodascales</taxon>
        <taxon>Trichomonascaceae</taxon>
        <taxon>Wickerhamiella</taxon>
    </lineage>
</organism>
<dbReference type="Pfam" id="PF01663">
    <property type="entry name" value="Phosphodiest"/>
    <property type="match status" value="1"/>
</dbReference>